<evidence type="ECO:0000256" key="3">
    <source>
        <dbReference type="ARBA" id="ARBA00023163"/>
    </source>
</evidence>
<dbReference type="InterPro" id="IPR036388">
    <property type="entry name" value="WH-like_DNA-bd_sf"/>
</dbReference>
<proteinExistence type="predicted"/>
<evidence type="ECO:0000256" key="2">
    <source>
        <dbReference type="ARBA" id="ARBA00023125"/>
    </source>
</evidence>
<gene>
    <name evidence="5" type="ORF">GCM10007913_02070</name>
</gene>
<name>A0ABQ5UAR0_9HYPH</name>
<dbReference type="InterPro" id="IPR000835">
    <property type="entry name" value="HTH_MarR-typ"/>
</dbReference>
<evidence type="ECO:0000313" key="5">
    <source>
        <dbReference type="EMBL" id="GLQ08275.1"/>
    </source>
</evidence>
<protein>
    <submittedName>
        <fullName evidence="5">Transcriptional regulator</fullName>
    </submittedName>
</protein>
<keyword evidence="6" id="KW-1185">Reference proteome</keyword>
<evidence type="ECO:0000313" key="6">
    <source>
        <dbReference type="Proteomes" id="UP001161406"/>
    </source>
</evidence>
<reference evidence="5" key="2">
    <citation type="submission" date="2023-01" db="EMBL/GenBank/DDBJ databases">
        <title>Draft genome sequence of Devosia yakushimensis strain NBRC 103855.</title>
        <authorList>
            <person name="Sun Q."/>
            <person name="Mori K."/>
        </authorList>
    </citation>
    <scope>NUCLEOTIDE SEQUENCE</scope>
    <source>
        <strain evidence="5">NBRC 103855</strain>
    </source>
</reference>
<dbReference type="SUPFAM" id="SSF46785">
    <property type="entry name" value="Winged helix' DNA-binding domain"/>
    <property type="match status" value="1"/>
</dbReference>
<comment type="caution">
    <text evidence="5">The sequence shown here is derived from an EMBL/GenBank/DDBJ whole genome shotgun (WGS) entry which is preliminary data.</text>
</comment>
<evidence type="ECO:0000259" key="4">
    <source>
        <dbReference type="PROSITE" id="PS50995"/>
    </source>
</evidence>
<dbReference type="SMART" id="SM00347">
    <property type="entry name" value="HTH_MARR"/>
    <property type="match status" value="1"/>
</dbReference>
<feature type="domain" description="HTH marR-type" evidence="4">
    <location>
        <begin position="7"/>
        <end position="138"/>
    </location>
</feature>
<sequence length="149" mass="16331">MTSRQPPGFLIRRLQQSAVAIFLRELSAAGHDLTPVQYAVLDKVAAKPGMDQATLARLVALDKVTLGGVVDRLLTKGLVARSVNPNDRRARLLALTEAGRDELERCQPAVDRAQQKILAGLSEDEQPQFLRLLTKLVDAKNEDSRAPLI</sequence>
<dbReference type="PROSITE" id="PS50995">
    <property type="entry name" value="HTH_MARR_2"/>
    <property type="match status" value="1"/>
</dbReference>
<keyword evidence="2" id="KW-0238">DNA-binding</keyword>
<dbReference type="PANTHER" id="PTHR33164:SF95">
    <property type="entry name" value="TRANSCRIPTIONAL REGULATOR"/>
    <property type="match status" value="1"/>
</dbReference>
<dbReference type="Proteomes" id="UP001161406">
    <property type="component" value="Unassembled WGS sequence"/>
</dbReference>
<dbReference type="Pfam" id="PF01047">
    <property type="entry name" value="MarR"/>
    <property type="match status" value="1"/>
</dbReference>
<reference evidence="5" key="1">
    <citation type="journal article" date="2014" name="Int. J. Syst. Evol. Microbiol.">
        <title>Complete genome of a new Firmicutes species belonging to the dominant human colonic microbiota ('Ruminococcus bicirculans') reveals two chromosomes and a selective capacity to utilize plant glucans.</title>
        <authorList>
            <consortium name="NISC Comparative Sequencing Program"/>
            <person name="Wegmann U."/>
            <person name="Louis P."/>
            <person name="Goesmann A."/>
            <person name="Henrissat B."/>
            <person name="Duncan S.H."/>
            <person name="Flint H.J."/>
        </authorList>
    </citation>
    <scope>NUCLEOTIDE SEQUENCE</scope>
    <source>
        <strain evidence="5">NBRC 103855</strain>
    </source>
</reference>
<dbReference type="PROSITE" id="PS01117">
    <property type="entry name" value="HTH_MARR_1"/>
    <property type="match status" value="1"/>
</dbReference>
<keyword evidence="1" id="KW-0805">Transcription regulation</keyword>
<organism evidence="5 6">
    <name type="scientific">Devosia yakushimensis</name>
    <dbReference type="NCBI Taxonomy" id="470028"/>
    <lineage>
        <taxon>Bacteria</taxon>
        <taxon>Pseudomonadati</taxon>
        <taxon>Pseudomonadota</taxon>
        <taxon>Alphaproteobacteria</taxon>
        <taxon>Hyphomicrobiales</taxon>
        <taxon>Devosiaceae</taxon>
        <taxon>Devosia</taxon>
    </lineage>
</organism>
<evidence type="ECO:0000256" key="1">
    <source>
        <dbReference type="ARBA" id="ARBA00023015"/>
    </source>
</evidence>
<keyword evidence="3" id="KW-0804">Transcription</keyword>
<dbReference type="EMBL" id="BSNG01000001">
    <property type="protein sequence ID" value="GLQ08275.1"/>
    <property type="molecule type" value="Genomic_DNA"/>
</dbReference>
<dbReference type="InterPro" id="IPR039422">
    <property type="entry name" value="MarR/SlyA-like"/>
</dbReference>
<dbReference type="PANTHER" id="PTHR33164">
    <property type="entry name" value="TRANSCRIPTIONAL REGULATOR, MARR FAMILY"/>
    <property type="match status" value="1"/>
</dbReference>
<dbReference type="InterPro" id="IPR023187">
    <property type="entry name" value="Tscrpt_reg_MarR-type_CS"/>
</dbReference>
<dbReference type="PRINTS" id="PR00598">
    <property type="entry name" value="HTHMARR"/>
</dbReference>
<dbReference type="RefSeq" id="WP_348523165.1">
    <property type="nucleotide sequence ID" value="NZ_BSNG01000001.1"/>
</dbReference>
<dbReference type="Gene3D" id="1.10.10.10">
    <property type="entry name" value="Winged helix-like DNA-binding domain superfamily/Winged helix DNA-binding domain"/>
    <property type="match status" value="1"/>
</dbReference>
<accession>A0ABQ5UAR0</accession>
<dbReference type="InterPro" id="IPR036390">
    <property type="entry name" value="WH_DNA-bd_sf"/>
</dbReference>